<name>A0ABW9DPH4_9BURK</name>
<dbReference type="Gene3D" id="1.20.120.1220">
    <property type="match status" value="1"/>
</dbReference>
<gene>
    <name evidence="4" type="ORF">PQQ63_09685</name>
</gene>
<feature type="domain" description="Prepilin type IV endopeptidase peptidase" evidence="3">
    <location>
        <begin position="28"/>
        <end position="126"/>
    </location>
</feature>
<keyword evidence="2" id="KW-0472">Membrane</keyword>
<dbReference type="PANTHER" id="PTHR30487:SF0">
    <property type="entry name" value="PREPILIN LEADER PEPTIDASE_N-METHYLTRANSFERASE-RELATED"/>
    <property type="match status" value="1"/>
</dbReference>
<reference evidence="4 5" key="1">
    <citation type="journal article" date="2024" name="Chem. Sci.">
        <title>Discovery of megapolipeptins by genome mining of a Burkholderiales bacteria collection.</title>
        <authorList>
            <person name="Paulo B.S."/>
            <person name="Recchia M.J.J."/>
            <person name="Lee S."/>
            <person name="Fergusson C.H."/>
            <person name="Romanowski S.B."/>
            <person name="Hernandez A."/>
            <person name="Krull N."/>
            <person name="Liu D.Y."/>
            <person name="Cavanagh H."/>
            <person name="Bos A."/>
            <person name="Gray C.A."/>
            <person name="Murphy B.T."/>
            <person name="Linington R.G."/>
            <person name="Eustaquio A.S."/>
        </authorList>
    </citation>
    <scope>NUCLEOTIDE SEQUENCE [LARGE SCALE GENOMIC DNA]</scope>
    <source>
        <strain evidence="4 5">RL17-338-BIC-A</strain>
    </source>
</reference>
<evidence type="ECO:0000259" key="3">
    <source>
        <dbReference type="Pfam" id="PF01478"/>
    </source>
</evidence>
<feature type="transmembrane region" description="Helical" evidence="2">
    <location>
        <begin position="44"/>
        <end position="63"/>
    </location>
</feature>
<feature type="transmembrane region" description="Helical" evidence="2">
    <location>
        <begin position="20"/>
        <end position="37"/>
    </location>
</feature>
<proteinExistence type="inferred from homology"/>
<comment type="similarity">
    <text evidence="1">Belongs to the peptidase A24 family.</text>
</comment>
<dbReference type="EC" id="3.4.23.43" evidence="4"/>
<sequence length="193" mass="20069">MTRKKGNSILKAGQTMNGVPFPVGPCVITLVLFAALWDMQTRRIPNWLVATGLIVAIPVQWFTQGGIDGMQTWLSGTLVGGAMFLPGYAMRLMGAGDVKLMAAIGAFCGAYGAFEISLATCVIGGIGSLAILLRRQQMRVGLSRVAALLMSCTTPGYGAKQRQGGVAASSSTGSMPYGVAIAIGSALVLFYSV</sequence>
<dbReference type="EMBL" id="JAQQCF010000006">
    <property type="protein sequence ID" value="MFM0636965.1"/>
    <property type="molecule type" value="Genomic_DNA"/>
</dbReference>
<dbReference type="RefSeq" id="WP_408335258.1">
    <property type="nucleotide sequence ID" value="NZ_JAQQCF010000006.1"/>
</dbReference>
<protein>
    <submittedName>
        <fullName evidence="4">Prepilin peptidase</fullName>
        <ecNumber evidence="4">3.4.23.43</ecNumber>
    </submittedName>
</protein>
<comment type="caution">
    <text evidence="4">The sequence shown here is derived from an EMBL/GenBank/DDBJ whole genome shotgun (WGS) entry which is preliminary data.</text>
</comment>
<keyword evidence="5" id="KW-1185">Reference proteome</keyword>
<organism evidence="4 5">
    <name type="scientific">Paraburkholderia metrosideri</name>
    <dbReference type="NCBI Taxonomy" id="580937"/>
    <lineage>
        <taxon>Bacteria</taxon>
        <taxon>Pseudomonadati</taxon>
        <taxon>Pseudomonadota</taxon>
        <taxon>Betaproteobacteria</taxon>
        <taxon>Burkholderiales</taxon>
        <taxon>Burkholderiaceae</taxon>
        <taxon>Paraburkholderia</taxon>
    </lineage>
</organism>
<dbReference type="Proteomes" id="UP001629432">
    <property type="component" value="Unassembled WGS sequence"/>
</dbReference>
<accession>A0ABW9DPH4</accession>
<dbReference type="Pfam" id="PF01478">
    <property type="entry name" value="Peptidase_A24"/>
    <property type="match status" value="1"/>
</dbReference>
<keyword evidence="2" id="KW-1133">Transmembrane helix</keyword>
<feature type="transmembrane region" description="Helical" evidence="2">
    <location>
        <begin position="100"/>
        <end position="133"/>
    </location>
</feature>
<keyword evidence="2" id="KW-0812">Transmembrane</keyword>
<dbReference type="GO" id="GO:0004190">
    <property type="term" value="F:aspartic-type endopeptidase activity"/>
    <property type="evidence" value="ECO:0007669"/>
    <property type="project" value="UniProtKB-EC"/>
</dbReference>
<dbReference type="InterPro" id="IPR000045">
    <property type="entry name" value="Prepilin_IV_endopep_pep"/>
</dbReference>
<evidence type="ECO:0000313" key="4">
    <source>
        <dbReference type="EMBL" id="MFM0636965.1"/>
    </source>
</evidence>
<dbReference type="PANTHER" id="PTHR30487">
    <property type="entry name" value="TYPE 4 PREPILIN-LIKE PROTEINS LEADER PEPTIDE-PROCESSING ENZYME"/>
    <property type="match status" value="1"/>
</dbReference>
<dbReference type="InterPro" id="IPR050882">
    <property type="entry name" value="Prepilin_peptidase/N-MTase"/>
</dbReference>
<feature type="transmembrane region" description="Helical" evidence="2">
    <location>
        <begin position="175"/>
        <end position="192"/>
    </location>
</feature>
<keyword evidence="4" id="KW-0378">Hydrolase</keyword>
<evidence type="ECO:0000256" key="2">
    <source>
        <dbReference type="SAM" id="Phobius"/>
    </source>
</evidence>
<evidence type="ECO:0000256" key="1">
    <source>
        <dbReference type="ARBA" id="ARBA00005801"/>
    </source>
</evidence>
<evidence type="ECO:0000313" key="5">
    <source>
        <dbReference type="Proteomes" id="UP001629432"/>
    </source>
</evidence>